<evidence type="ECO:0000313" key="6">
    <source>
        <dbReference type="EMBL" id="KAF4507834.1"/>
    </source>
</evidence>
<keyword evidence="2" id="KW-0597">Phosphoprotein</keyword>
<feature type="compositionally biased region" description="Polar residues" evidence="4">
    <location>
        <begin position="328"/>
        <end position="337"/>
    </location>
</feature>
<dbReference type="GO" id="GO:0005634">
    <property type="term" value="C:nucleus"/>
    <property type="evidence" value="ECO:0007669"/>
    <property type="project" value="UniProtKB-SubCell"/>
</dbReference>
<feature type="compositionally biased region" description="Basic and acidic residues" evidence="4">
    <location>
        <begin position="222"/>
        <end position="239"/>
    </location>
</feature>
<dbReference type="Proteomes" id="UP000557566">
    <property type="component" value="Unassembled WGS sequence"/>
</dbReference>
<comment type="caution">
    <text evidence="6">The sequence shown here is derived from an EMBL/GenBank/DDBJ whole genome shotgun (WGS) entry which is preliminary data.</text>
</comment>
<feature type="region of interest" description="Disordered" evidence="4">
    <location>
        <begin position="1003"/>
        <end position="1028"/>
    </location>
</feature>
<feature type="compositionally biased region" description="Basic and acidic residues" evidence="4">
    <location>
        <begin position="909"/>
        <end position="925"/>
    </location>
</feature>
<feature type="compositionally biased region" description="Basic and acidic residues" evidence="4">
    <location>
        <begin position="558"/>
        <end position="568"/>
    </location>
</feature>
<feature type="region of interest" description="Disordered" evidence="4">
    <location>
        <begin position="1040"/>
        <end position="1305"/>
    </location>
</feature>
<keyword evidence="7" id="KW-1185">Reference proteome</keyword>
<dbReference type="PANTHER" id="PTHR14396:SF10">
    <property type="entry name" value="CLASPIN"/>
    <property type="match status" value="1"/>
</dbReference>
<feature type="compositionally biased region" description="Acidic residues" evidence="4">
    <location>
        <begin position="603"/>
        <end position="617"/>
    </location>
</feature>
<dbReference type="PANTHER" id="PTHR14396">
    <property type="entry name" value="CLASPIN"/>
    <property type="match status" value="1"/>
</dbReference>
<feature type="compositionally biased region" description="Low complexity" evidence="4">
    <location>
        <begin position="682"/>
        <end position="699"/>
    </location>
</feature>
<feature type="compositionally biased region" description="Acidic residues" evidence="4">
    <location>
        <begin position="60"/>
        <end position="69"/>
    </location>
</feature>
<feature type="region of interest" description="Disordered" evidence="4">
    <location>
        <begin position="1"/>
        <end position="208"/>
    </location>
</feature>
<feature type="compositionally biased region" description="Basic and acidic residues" evidence="4">
    <location>
        <begin position="1296"/>
        <end position="1305"/>
    </location>
</feature>
<feature type="compositionally biased region" description="Basic and acidic residues" evidence="4">
    <location>
        <begin position="276"/>
        <end position="287"/>
    </location>
</feature>
<dbReference type="InterPro" id="IPR024146">
    <property type="entry name" value="Claspin"/>
</dbReference>
<protein>
    <recommendedName>
        <fullName evidence="5">DNA replication checkpoint mediator MRC1 domain-containing protein</fullName>
    </recommendedName>
</protein>
<feature type="compositionally biased region" description="Acidic residues" evidence="4">
    <location>
        <begin position="926"/>
        <end position="936"/>
    </location>
</feature>
<feature type="compositionally biased region" description="Acidic residues" evidence="4">
    <location>
        <begin position="373"/>
        <end position="384"/>
    </location>
</feature>
<evidence type="ECO:0000256" key="3">
    <source>
        <dbReference type="ARBA" id="ARBA00023242"/>
    </source>
</evidence>
<dbReference type="GO" id="GO:0010997">
    <property type="term" value="F:anaphase-promoting complex binding"/>
    <property type="evidence" value="ECO:0007669"/>
    <property type="project" value="TreeGrafter"/>
</dbReference>
<feature type="region of interest" description="Disordered" evidence="4">
    <location>
        <begin position="222"/>
        <end position="418"/>
    </location>
</feature>
<dbReference type="EMBL" id="JAAVMX010000005">
    <property type="protein sequence ID" value="KAF4507834.1"/>
    <property type="molecule type" value="Genomic_DNA"/>
</dbReference>
<dbReference type="InterPro" id="IPR018564">
    <property type="entry name" value="Repl_chkpnt_MRC1_dom"/>
</dbReference>
<evidence type="ECO:0000256" key="2">
    <source>
        <dbReference type="ARBA" id="ARBA00022553"/>
    </source>
</evidence>
<dbReference type="GO" id="GO:0007095">
    <property type="term" value="P:mitotic G2 DNA damage checkpoint signaling"/>
    <property type="evidence" value="ECO:0007669"/>
    <property type="project" value="TreeGrafter"/>
</dbReference>
<proteinExistence type="predicted"/>
<feature type="compositionally biased region" description="Acidic residues" evidence="4">
    <location>
        <begin position="574"/>
        <end position="591"/>
    </location>
</feature>
<feature type="compositionally biased region" description="Polar residues" evidence="4">
    <location>
        <begin position="1"/>
        <end position="11"/>
    </location>
</feature>
<dbReference type="Pfam" id="PF09444">
    <property type="entry name" value="MRC1"/>
    <property type="match status" value="1"/>
</dbReference>
<dbReference type="OrthoDB" id="2130597at2759"/>
<evidence type="ECO:0000259" key="5">
    <source>
        <dbReference type="Pfam" id="PF09444"/>
    </source>
</evidence>
<sequence length="1325" mass="144088">MASSRQYSRASSPEPELLTPRSKIKALLATVESTDDEEDATGSSKDGRINILPAGHPGADQDDASDESDVAMRPRGKLAFQMQGNLQGTESTRKDTVAPRNATNRAENTLVDEELEATLRQTRENAGADRDEDNDDDDDDLPVAPRRLRRRSPKATAPEDTEQPAREPSPGLFVSSPLRPSPAKNSDRNDSDSEQDLPALKSDRFQALVEQKRQERLAREAFEEARKAEQRACQEKLASELEQLDSDDGAGSGITDDEGGRRLTQKARPRRKASKKAVEEMNRETQRMARNMQLAHEAKTRKRISKASLFERFNFRAATYAHSEPKMHSSSRPTTPRSDAEIKDADTPPSSPPGATENDQELPKLQIDAQNAADDELPSLDEVMDLATRSPPKDKGKALAANVEETTKEPPKPRRRVRVRLPAAVFKASALGSDDDLEVKCTTKDKVDAIFNRIPAQGDNESRSMRALRALALVKSPGKQGLRKQARPDMTIAELQAQLCQRAKQQFRLERDRRLEMLKAQGVVVQTADERERQEREVEDIVARAREEAQQIMQQERAAAKKENKENGSADPLAWDDSEDDEYAEAADEGEACVIELSGSDSNSEEEEEDDDGDDPGAGEIAVNSLFDEDAELAGSEAEEHSDQDPEQDEDADKLPVAKQRRARNKTTILSDDEADDEAEIEATPKPKAKAAQKTPAEARTVSPAVPTSVLRSAKKSFIPGLPVQGPAGLGLTQIFAGTMDDSQVGGPTQSMMPDFDAFPDSNFSATAEEPVEDIIMDTQREGTPAATQGTQGTQGIRLNFSQSQMRGLNSLLPDSLHTQLSELMEPSQDIGLQEHTPLRERFVEPPISTVETIPADQQEDEFVQDSPLVRRGRLRRKMDMAAVRDEETQATPVNAFKVLAGGANGKKRTADDFDRKKTKAREMVEDQADESEDEYAGLGGADGEASDNESTGSLDEIIDDAKGNDVDMGELAAFYADRERANDEMEVEKLFKDITTGMLRRKRGADYDLSDSDDGGEACRRKKRRQFSKMQKALYADERVKKMAENPGNQAFLRTLEDGGSDDDMDLLDMADAQEEAETQSQSQEGGGDVEARPGHKTIPDSQPGKQPLAASGQGRAPASMRRTAGGRKPSSLGQVRETLSDLLEGRPGSVIPATEAGSESDDDEDDSSHGPPSRRSDKENQAPSAPRRSVAVVDRISLKRDSSSASWTSSTRLAFAAHASSSSSSFKVPALLRRATTNSTRMSGSASTANSAQATATGADGFGDAGKIKRGAGKQSAVVGGLGAPPRAAGAQGAERRREEKRARGAVRRVGVVGGLLGRGSFE</sequence>
<feature type="region of interest" description="Disordered" evidence="4">
    <location>
        <begin position="549"/>
        <end position="704"/>
    </location>
</feature>
<gene>
    <name evidence="6" type="ORF">G6O67_004291</name>
</gene>
<organism evidence="6 7">
    <name type="scientific">Ophiocordyceps sinensis</name>
    <dbReference type="NCBI Taxonomy" id="72228"/>
    <lineage>
        <taxon>Eukaryota</taxon>
        <taxon>Fungi</taxon>
        <taxon>Dikarya</taxon>
        <taxon>Ascomycota</taxon>
        <taxon>Pezizomycotina</taxon>
        <taxon>Sordariomycetes</taxon>
        <taxon>Hypocreomycetidae</taxon>
        <taxon>Hypocreales</taxon>
        <taxon>Ophiocordycipitaceae</taxon>
        <taxon>Ophiocordyceps</taxon>
    </lineage>
</organism>
<feature type="compositionally biased region" description="Acidic residues" evidence="4">
    <location>
        <begin position="130"/>
        <end position="141"/>
    </location>
</feature>
<feature type="compositionally biased region" description="Low complexity" evidence="4">
    <location>
        <begin position="1205"/>
        <end position="1228"/>
    </location>
</feature>
<dbReference type="GO" id="GO:0033314">
    <property type="term" value="P:mitotic DNA replication checkpoint signaling"/>
    <property type="evidence" value="ECO:0007669"/>
    <property type="project" value="TreeGrafter"/>
</dbReference>
<feature type="compositionally biased region" description="Low complexity" evidence="4">
    <location>
        <begin position="1286"/>
        <end position="1295"/>
    </location>
</feature>
<feature type="compositionally biased region" description="Low complexity" evidence="4">
    <location>
        <begin position="1245"/>
        <end position="1261"/>
    </location>
</feature>
<accession>A0A8H4PP08</accession>
<name>A0A8H4PP08_9HYPO</name>
<reference evidence="6 7" key="1">
    <citation type="journal article" date="2020" name="Genome Biol. Evol.">
        <title>A new high-quality draft genome assembly of the Chinese cordyceps Ophiocordyceps sinensis.</title>
        <authorList>
            <person name="Shu R."/>
            <person name="Zhang J."/>
            <person name="Meng Q."/>
            <person name="Zhang H."/>
            <person name="Zhou G."/>
            <person name="Li M."/>
            <person name="Wu P."/>
            <person name="Zhao Y."/>
            <person name="Chen C."/>
            <person name="Qin Q."/>
        </authorList>
    </citation>
    <scope>NUCLEOTIDE SEQUENCE [LARGE SCALE GENOMIC DNA]</scope>
    <source>
        <strain evidence="6 7">IOZ07</strain>
    </source>
</reference>
<feature type="compositionally biased region" description="Acidic residues" evidence="4">
    <location>
        <begin position="1060"/>
        <end position="1079"/>
    </location>
</feature>
<evidence type="ECO:0000313" key="7">
    <source>
        <dbReference type="Proteomes" id="UP000557566"/>
    </source>
</evidence>
<evidence type="ECO:0000256" key="4">
    <source>
        <dbReference type="SAM" id="MobiDB-lite"/>
    </source>
</evidence>
<evidence type="ECO:0000256" key="1">
    <source>
        <dbReference type="ARBA" id="ARBA00004123"/>
    </source>
</evidence>
<comment type="subcellular location">
    <subcellularLocation>
        <location evidence="1">Nucleus</location>
    </subcellularLocation>
</comment>
<feature type="compositionally biased region" description="Basic residues" evidence="4">
    <location>
        <begin position="263"/>
        <end position="275"/>
    </location>
</feature>
<feature type="region of interest" description="Disordered" evidence="4">
    <location>
        <begin position="905"/>
        <end position="962"/>
    </location>
</feature>
<keyword evidence="3" id="KW-0539">Nucleus</keyword>
<feature type="domain" description="DNA replication checkpoint mediator MRC1" evidence="5">
    <location>
        <begin position="917"/>
        <end position="1055"/>
    </location>
</feature>
<feature type="compositionally biased region" description="Acidic residues" evidence="4">
    <location>
        <begin position="671"/>
        <end position="681"/>
    </location>
</feature>